<feature type="domain" description="N-acetyltransferase" evidence="1">
    <location>
        <begin position="4"/>
        <end position="163"/>
    </location>
</feature>
<dbReference type="InterPro" id="IPR016181">
    <property type="entry name" value="Acyl_CoA_acyltransferase"/>
</dbReference>
<protein>
    <submittedName>
        <fullName evidence="2">GNAT family N-acetyltransferase</fullName>
    </submittedName>
</protein>
<dbReference type="PROSITE" id="PS51186">
    <property type="entry name" value="GNAT"/>
    <property type="match status" value="1"/>
</dbReference>
<dbReference type="Gene3D" id="3.40.630.30">
    <property type="match status" value="1"/>
</dbReference>
<keyword evidence="3" id="KW-1185">Reference proteome</keyword>
<reference evidence="2" key="1">
    <citation type="submission" date="2022-05" db="EMBL/GenBank/DDBJ databases">
        <authorList>
            <person name="Sun H.-N."/>
        </authorList>
    </citation>
    <scope>NUCLEOTIDE SEQUENCE</scope>
    <source>
        <strain evidence="2">HB14</strain>
    </source>
</reference>
<organism evidence="2 3">
    <name type="scientific">Gilvimarinus xylanilyticus</name>
    <dbReference type="NCBI Taxonomy" id="2944139"/>
    <lineage>
        <taxon>Bacteria</taxon>
        <taxon>Pseudomonadati</taxon>
        <taxon>Pseudomonadota</taxon>
        <taxon>Gammaproteobacteria</taxon>
        <taxon>Cellvibrionales</taxon>
        <taxon>Cellvibrionaceae</taxon>
        <taxon>Gilvimarinus</taxon>
    </lineage>
</organism>
<dbReference type="Pfam" id="PF00583">
    <property type="entry name" value="Acetyltransf_1"/>
    <property type="match status" value="1"/>
</dbReference>
<dbReference type="SUPFAM" id="SSF55729">
    <property type="entry name" value="Acyl-CoA N-acyltransferases (Nat)"/>
    <property type="match status" value="1"/>
</dbReference>
<name>A0A9X2I6Z7_9GAMM</name>
<evidence type="ECO:0000259" key="1">
    <source>
        <dbReference type="PROSITE" id="PS51186"/>
    </source>
</evidence>
<dbReference type="AlphaFoldDB" id="A0A9X2I6Z7"/>
<evidence type="ECO:0000313" key="3">
    <source>
        <dbReference type="Proteomes" id="UP001139319"/>
    </source>
</evidence>
<comment type="caution">
    <text evidence="2">The sequence shown here is derived from an EMBL/GenBank/DDBJ whole genome shotgun (WGS) entry which is preliminary data.</text>
</comment>
<proteinExistence type="predicted"/>
<dbReference type="GO" id="GO:0016747">
    <property type="term" value="F:acyltransferase activity, transferring groups other than amino-acyl groups"/>
    <property type="evidence" value="ECO:0007669"/>
    <property type="project" value="InterPro"/>
</dbReference>
<reference evidence="2" key="2">
    <citation type="submission" date="2023-01" db="EMBL/GenBank/DDBJ databases">
        <title>Gilvimarinus xylanilyticus HB14 isolated from Caulerpa lentillifera aquaculture base in Hainan, China.</title>
        <authorList>
            <person name="Zhang Y.-J."/>
        </authorList>
    </citation>
    <scope>NUCLEOTIDE SEQUENCE</scope>
    <source>
        <strain evidence="2">HB14</strain>
    </source>
</reference>
<accession>A0A9X2I6Z7</accession>
<dbReference type="Proteomes" id="UP001139319">
    <property type="component" value="Unassembled WGS sequence"/>
</dbReference>
<gene>
    <name evidence="2" type="ORF">M6D89_11900</name>
</gene>
<dbReference type="CDD" id="cd04301">
    <property type="entry name" value="NAT_SF"/>
    <property type="match status" value="1"/>
</dbReference>
<dbReference type="EMBL" id="JAMFTH010000003">
    <property type="protein sequence ID" value="MCP8900002.1"/>
    <property type="molecule type" value="Genomic_DNA"/>
</dbReference>
<dbReference type="RefSeq" id="WP_253968292.1">
    <property type="nucleotide sequence ID" value="NZ_JAMFTH010000003.1"/>
</dbReference>
<dbReference type="InterPro" id="IPR000182">
    <property type="entry name" value="GNAT_dom"/>
</dbReference>
<sequence>MNNVKLVTATEQDLPFLEVVYASTRQNELKATGWGQTQIDEFLAMQFAAQHKHYHQHYPEASFDLIYHNNRAVGRLYVDRSLADIRIVDIALLPEFRGMGIGGWLLQNILEESRLAKRPVAIHVEKNNRAMAMYQRLGFIKKRDVGIYDFLEYTHRECEMICH</sequence>
<evidence type="ECO:0000313" key="2">
    <source>
        <dbReference type="EMBL" id="MCP8900002.1"/>
    </source>
</evidence>